<proteinExistence type="predicted"/>
<evidence type="ECO:0000256" key="1">
    <source>
        <dbReference type="SAM" id="MobiDB-lite"/>
    </source>
</evidence>
<protein>
    <submittedName>
        <fullName evidence="2">Uncharacterized protein</fullName>
    </submittedName>
</protein>
<organism evidence="2 3">
    <name type="scientific">Brevinema andersonii</name>
    <dbReference type="NCBI Taxonomy" id="34097"/>
    <lineage>
        <taxon>Bacteria</taxon>
        <taxon>Pseudomonadati</taxon>
        <taxon>Spirochaetota</taxon>
        <taxon>Spirochaetia</taxon>
        <taxon>Brevinematales</taxon>
        <taxon>Brevinemataceae</taxon>
        <taxon>Brevinema</taxon>
    </lineage>
</organism>
<dbReference type="AlphaFoldDB" id="A0A1I1EPH3"/>
<evidence type="ECO:0000313" key="2">
    <source>
        <dbReference type="EMBL" id="SFB87408.1"/>
    </source>
</evidence>
<evidence type="ECO:0000313" key="3">
    <source>
        <dbReference type="Proteomes" id="UP000240042"/>
    </source>
</evidence>
<dbReference type="STRING" id="34097.SAMN02745150_01139"/>
<gene>
    <name evidence="2" type="ORF">SAMN02745150_01139</name>
</gene>
<feature type="region of interest" description="Disordered" evidence="1">
    <location>
        <begin position="51"/>
        <end position="120"/>
    </location>
</feature>
<dbReference type="Proteomes" id="UP000240042">
    <property type="component" value="Unassembled WGS sequence"/>
</dbReference>
<dbReference type="EMBL" id="FOKY01000014">
    <property type="protein sequence ID" value="SFB87408.1"/>
    <property type="molecule type" value="Genomic_DNA"/>
</dbReference>
<keyword evidence="3" id="KW-1185">Reference proteome</keyword>
<sequence>MINATVFFIMEATVSVRPLDWVMTISQSQNLQKHDPTSITKLQQQYVLNEQNQKNKESVTKIPENNHNAESMEPLKNGMQNNSQFSSQQFQQHFHPQSNESIPEKAILDDDNGRSIDILG</sequence>
<feature type="compositionally biased region" description="Low complexity" evidence="1">
    <location>
        <begin position="80"/>
        <end position="99"/>
    </location>
</feature>
<reference evidence="3" key="1">
    <citation type="submission" date="2016-10" db="EMBL/GenBank/DDBJ databases">
        <authorList>
            <person name="Varghese N."/>
            <person name="Submissions S."/>
        </authorList>
    </citation>
    <scope>NUCLEOTIDE SEQUENCE [LARGE SCALE GENOMIC DNA]</scope>
    <source>
        <strain evidence="3">ATCC 43811</strain>
    </source>
</reference>
<name>A0A1I1EPH3_BREAD</name>
<feature type="compositionally biased region" description="Basic and acidic residues" evidence="1">
    <location>
        <begin position="102"/>
        <end position="114"/>
    </location>
</feature>
<accession>A0A1I1EPH3</accession>